<feature type="compositionally biased region" description="Polar residues" evidence="1">
    <location>
        <begin position="1"/>
        <end position="16"/>
    </location>
</feature>
<keyword evidence="2" id="KW-0812">Transmembrane</keyword>
<proteinExistence type="predicted"/>
<keyword evidence="2" id="KW-1133">Transmembrane helix</keyword>
<organism evidence="3 4">
    <name type="scientific">Natronocella acetinitrilica</name>
    <dbReference type="NCBI Taxonomy" id="414046"/>
    <lineage>
        <taxon>Bacteria</taxon>
        <taxon>Pseudomonadati</taxon>
        <taxon>Pseudomonadota</taxon>
        <taxon>Gammaproteobacteria</taxon>
        <taxon>Chromatiales</taxon>
        <taxon>Ectothiorhodospiraceae</taxon>
        <taxon>Natronocella</taxon>
    </lineage>
</organism>
<name>A0AAE3G4I2_9GAMM</name>
<sequence length="339" mass="38014">MNSAESVRQEQGNNRVETGITREQRAAELTLEASKRWPENTLAVVLLQALCRLTVARPDATEGFTSIDLCEEVDRQARRSWLADDPSKTVRIYWKKLTKLWEQKLEGLRQRSSDAALDGFPDLDRQEGGGTGNPTRYRLIVRPFPDQSTADSGAPSPVNQEAADIVYICEDLSNPALLARLFHKGLVFHGWRRAAVLTLVAAAMLFSVLLVILLLLTVQFSELRAILVMAAAIAVILWAIWASLGPIVRLPDNRVVIAPWWMQSVHDDRLLVWWKDAPNAPRMIKAARYTAGCPRCGGAVAAKSGRIEFWGRIVGRCEEAPEEHVYTFDHITRKGIRLR</sequence>
<feature type="transmembrane region" description="Helical" evidence="2">
    <location>
        <begin position="223"/>
        <end position="244"/>
    </location>
</feature>
<evidence type="ECO:0000313" key="4">
    <source>
        <dbReference type="Proteomes" id="UP001205843"/>
    </source>
</evidence>
<dbReference type="Proteomes" id="UP001205843">
    <property type="component" value="Unassembled WGS sequence"/>
</dbReference>
<dbReference type="EMBL" id="JALJXV010000006">
    <property type="protein sequence ID" value="MCP1675685.1"/>
    <property type="molecule type" value="Genomic_DNA"/>
</dbReference>
<dbReference type="RefSeq" id="WP_253479333.1">
    <property type="nucleotide sequence ID" value="NZ_JALJXV010000006.1"/>
</dbReference>
<accession>A0AAE3G4I2</accession>
<evidence type="ECO:0000313" key="3">
    <source>
        <dbReference type="EMBL" id="MCP1675685.1"/>
    </source>
</evidence>
<comment type="caution">
    <text evidence="3">The sequence shown here is derived from an EMBL/GenBank/DDBJ whole genome shotgun (WGS) entry which is preliminary data.</text>
</comment>
<reference evidence="3" key="1">
    <citation type="submission" date="2022-03" db="EMBL/GenBank/DDBJ databases">
        <title>Genomic Encyclopedia of Type Strains, Phase III (KMG-III): the genomes of soil and plant-associated and newly described type strains.</title>
        <authorList>
            <person name="Whitman W."/>
        </authorList>
    </citation>
    <scope>NUCLEOTIDE SEQUENCE</scope>
    <source>
        <strain evidence="3">ANL 6-2</strain>
    </source>
</reference>
<feature type="region of interest" description="Disordered" evidence="1">
    <location>
        <begin position="1"/>
        <end position="21"/>
    </location>
</feature>
<keyword evidence="2" id="KW-0472">Membrane</keyword>
<protein>
    <submittedName>
        <fullName evidence="3">Uncharacterized protein</fullName>
    </submittedName>
</protein>
<feature type="transmembrane region" description="Helical" evidence="2">
    <location>
        <begin position="194"/>
        <end position="217"/>
    </location>
</feature>
<gene>
    <name evidence="3" type="ORF">J2T57_002835</name>
</gene>
<evidence type="ECO:0000256" key="1">
    <source>
        <dbReference type="SAM" id="MobiDB-lite"/>
    </source>
</evidence>
<evidence type="ECO:0000256" key="2">
    <source>
        <dbReference type="SAM" id="Phobius"/>
    </source>
</evidence>
<dbReference type="AlphaFoldDB" id="A0AAE3G4I2"/>
<keyword evidence="4" id="KW-1185">Reference proteome</keyword>